<organism evidence="4 5">
    <name type="scientific">Candidatus Zambryskibacteria bacterium RIFOXYD2_FULL_43_10</name>
    <dbReference type="NCBI Taxonomy" id="1802782"/>
    <lineage>
        <taxon>Bacteria</taxon>
        <taxon>Candidatus Zambryskiibacteriota</taxon>
    </lineage>
</organism>
<gene>
    <name evidence="4" type="ORF">A2544_01560</name>
</gene>
<dbReference type="Gene3D" id="3.40.50.10490">
    <property type="entry name" value="Glucose-6-phosphate isomerase like protein, domain 1"/>
    <property type="match status" value="2"/>
</dbReference>
<dbReference type="GO" id="GO:0004476">
    <property type="term" value="F:mannose-6-phosphate isomerase activity"/>
    <property type="evidence" value="ECO:0007669"/>
    <property type="project" value="InterPro"/>
</dbReference>
<dbReference type="GO" id="GO:0005975">
    <property type="term" value="P:carbohydrate metabolic process"/>
    <property type="evidence" value="ECO:0007669"/>
    <property type="project" value="InterPro"/>
</dbReference>
<reference evidence="4 5" key="1">
    <citation type="journal article" date="2016" name="Nat. Commun.">
        <title>Thousands of microbial genomes shed light on interconnected biogeochemical processes in an aquifer system.</title>
        <authorList>
            <person name="Anantharaman K."/>
            <person name="Brown C.T."/>
            <person name="Hug L.A."/>
            <person name="Sharon I."/>
            <person name="Castelle C.J."/>
            <person name="Probst A.J."/>
            <person name="Thomas B.C."/>
            <person name="Singh A."/>
            <person name="Wilkins M.J."/>
            <person name="Karaoz U."/>
            <person name="Brodie E.L."/>
            <person name="Williams K.H."/>
            <person name="Hubbard S.S."/>
            <person name="Banfield J.F."/>
        </authorList>
    </citation>
    <scope>NUCLEOTIDE SEQUENCE [LARGE SCALE GENOMIC DNA]</scope>
</reference>
<dbReference type="EMBL" id="MHWZ01000023">
    <property type="protein sequence ID" value="OHB17324.1"/>
    <property type="molecule type" value="Genomic_DNA"/>
</dbReference>
<dbReference type="InterPro" id="IPR019490">
    <property type="entry name" value="Glu6P/Mann6P_isomerase_C"/>
</dbReference>
<dbReference type="STRING" id="1802782.A2544_01560"/>
<evidence type="ECO:0000313" key="4">
    <source>
        <dbReference type="EMBL" id="OHB17324.1"/>
    </source>
</evidence>
<dbReference type="PROSITE" id="PS51464">
    <property type="entry name" value="SIS"/>
    <property type="match status" value="1"/>
</dbReference>
<dbReference type="GO" id="GO:0097367">
    <property type="term" value="F:carbohydrate derivative binding"/>
    <property type="evidence" value="ECO:0007669"/>
    <property type="project" value="InterPro"/>
</dbReference>
<dbReference type="GO" id="GO:1901135">
    <property type="term" value="P:carbohydrate derivative metabolic process"/>
    <property type="evidence" value="ECO:0007669"/>
    <property type="project" value="InterPro"/>
</dbReference>
<dbReference type="AlphaFoldDB" id="A0A1G2V6R3"/>
<protein>
    <recommendedName>
        <fullName evidence="3">SIS domain-containing protein</fullName>
    </recommendedName>
</protein>
<comment type="similarity">
    <text evidence="1">Belongs to the PGI/PMI family.</text>
</comment>
<evidence type="ECO:0000259" key="3">
    <source>
        <dbReference type="PROSITE" id="PS51464"/>
    </source>
</evidence>
<dbReference type="InterPro" id="IPR046348">
    <property type="entry name" value="SIS_dom_sf"/>
</dbReference>
<dbReference type="GO" id="GO:0004347">
    <property type="term" value="F:glucose-6-phosphate isomerase activity"/>
    <property type="evidence" value="ECO:0007669"/>
    <property type="project" value="InterPro"/>
</dbReference>
<dbReference type="Proteomes" id="UP000176868">
    <property type="component" value="Unassembled WGS sequence"/>
</dbReference>
<accession>A0A1G2V6R3</accession>
<feature type="domain" description="SIS" evidence="3">
    <location>
        <begin position="21"/>
        <end position="150"/>
    </location>
</feature>
<keyword evidence="2" id="KW-0413">Isomerase</keyword>
<proteinExistence type="inferred from homology"/>
<evidence type="ECO:0000256" key="2">
    <source>
        <dbReference type="ARBA" id="ARBA00023235"/>
    </source>
</evidence>
<dbReference type="Pfam" id="PF10432">
    <property type="entry name" value="bact-PGI_C"/>
    <property type="match status" value="1"/>
</dbReference>
<name>A0A1G2V6R3_9BACT</name>
<dbReference type="SUPFAM" id="SSF53697">
    <property type="entry name" value="SIS domain"/>
    <property type="match status" value="1"/>
</dbReference>
<dbReference type="InterPro" id="IPR001347">
    <property type="entry name" value="SIS_dom"/>
</dbReference>
<evidence type="ECO:0000256" key="1">
    <source>
        <dbReference type="ARBA" id="ARBA00010523"/>
    </source>
</evidence>
<comment type="caution">
    <text evidence="4">The sequence shown here is derived from an EMBL/GenBank/DDBJ whole genome shotgun (WGS) entry which is preliminary data.</text>
</comment>
<evidence type="ECO:0000313" key="5">
    <source>
        <dbReference type="Proteomes" id="UP000176868"/>
    </source>
</evidence>
<sequence>MDETELKAQLSFIPKLEGGLSRTKIARFDNVIIGGMGGSGLVARILFFLDPTFPAWLHDDYHLPIKSEGKTLYVAVSYSGNTVETLSFAKEALEKQYPLVAITSGGVLLDWAVKKTVPHVLIPFGFEPRNAVLMMLKALLYVISREDLFPETKRDSIDIQKALEHGKEIGEKFEKKIPLVYSSRSNYALSYIWKIMLNETGKIPAFANYFPELTHNEAQGIIPETAGPLAENLKVLLLLDKEDGIELSREMSVFQDLISSRGVDVFAFNLPQGKVNQLLHVLSIAGATAGAIAELHGVDANTVPFIEQLKKSL</sequence>